<feature type="transmembrane region" description="Helical" evidence="1">
    <location>
        <begin position="117"/>
        <end position="142"/>
    </location>
</feature>
<sequence length="245" mass="25558">MVPGIWSQGFRAAGMYRSGCRAASKSHRSADGLDGGGQRRCARLSTNITWATRSLRAAASGERSLADRSTRVTETSPKLSVRCHWEKAPRGVPSPGMGHIRLWSDVRRVLAGRPPRLPSAVVVAAAVAILAIVGHCGAARTLSAPSNPPRPVLSTSLPAALTFTADQPQLVQGLAICQSSKLFAIAGLPTPAGTALMVIGVGLAVVVGNGWLAQLLVFAGRGPPRAPATALTGQDLLRRICLARR</sequence>
<dbReference type="Pfam" id="PF26327">
    <property type="entry name" value="LpqS"/>
    <property type="match status" value="1"/>
</dbReference>
<accession>A0A653F409</accession>
<evidence type="ECO:0000256" key="1">
    <source>
        <dbReference type="SAM" id="Phobius"/>
    </source>
</evidence>
<dbReference type="AlphaFoldDB" id="A0A653F409"/>
<protein>
    <recommendedName>
        <fullName evidence="3">Lipoprotein LpqS</fullName>
    </recommendedName>
</protein>
<evidence type="ECO:0008006" key="3">
    <source>
        <dbReference type="Google" id="ProtNLM"/>
    </source>
</evidence>
<dbReference type="EMBL" id="LR589196">
    <property type="protein sequence ID" value="VTP04380.1"/>
    <property type="molecule type" value="Genomic_DNA"/>
</dbReference>
<keyword evidence="1" id="KW-1133">Transmembrane helix</keyword>
<reference evidence="2" key="1">
    <citation type="submission" date="2019-05" db="EMBL/GenBank/DDBJ databases">
        <authorList>
            <person name="Naeem R."/>
            <person name="Antony C."/>
            <person name="Guan Q."/>
        </authorList>
    </citation>
    <scope>NUCLEOTIDE SEQUENCE</scope>
    <source>
        <strain evidence="2">2</strain>
    </source>
</reference>
<proteinExistence type="predicted"/>
<keyword evidence="1" id="KW-0472">Membrane</keyword>
<gene>
    <name evidence="2" type="ORF">BIN_B_05507</name>
</gene>
<keyword evidence="1" id="KW-0812">Transmembrane</keyword>
<name>A0A653F409_9MYCO</name>
<organism evidence="2">
    <name type="scientific">Mycobacterium riyadhense</name>
    <dbReference type="NCBI Taxonomy" id="486698"/>
    <lineage>
        <taxon>Bacteria</taxon>
        <taxon>Bacillati</taxon>
        <taxon>Actinomycetota</taxon>
        <taxon>Actinomycetes</taxon>
        <taxon>Mycobacteriales</taxon>
        <taxon>Mycobacteriaceae</taxon>
        <taxon>Mycobacterium</taxon>
    </lineage>
</organism>
<feature type="transmembrane region" description="Helical" evidence="1">
    <location>
        <begin position="195"/>
        <end position="218"/>
    </location>
</feature>
<evidence type="ECO:0000313" key="2">
    <source>
        <dbReference type="EMBL" id="VTP04380.1"/>
    </source>
</evidence>
<dbReference type="InterPro" id="IPR058714">
    <property type="entry name" value="LpqS"/>
</dbReference>